<keyword evidence="1" id="KW-0472">Membrane</keyword>
<sequence length="229" mass="26765">MIKSIKLIFIDDQSVLQVGGRLRNKTCNVDIKQQYILPPYNKFTEAIIREYRRENMHSENQLTLSMVRKKIWIERDKSAVKRFSCLRCFRQKPKPLHQYMGDLPTDRVELVYPFYNTDVDFCEPVYLKPAIRSTIRVKSYIWVFVCQATKAIHLQLVGFLTSVAFIGALQRVVPRRRKSAKPISDNATNFVGANNDLKEFHELFNSQLFLRKLPDFTEEKAIPSMCAIV</sequence>
<feature type="transmembrane region" description="Helical" evidence="1">
    <location>
        <begin position="152"/>
        <end position="173"/>
    </location>
</feature>
<proteinExistence type="predicted"/>
<organism evidence="2 3">
    <name type="scientific">Aedes albopictus</name>
    <name type="common">Asian tiger mosquito</name>
    <name type="synonym">Stegomyia albopicta</name>
    <dbReference type="NCBI Taxonomy" id="7160"/>
    <lineage>
        <taxon>Eukaryota</taxon>
        <taxon>Metazoa</taxon>
        <taxon>Ecdysozoa</taxon>
        <taxon>Arthropoda</taxon>
        <taxon>Hexapoda</taxon>
        <taxon>Insecta</taxon>
        <taxon>Pterygota</taxon>
        <taxon>Neoptera</taxon>
        <taxon>Endopterygota</taxon>
        <taxon>Diptera</taxon>
        <taxon>Nematocera</taxon>
        <taxon>Culicoidea</taxon>
        <taxon>Culicidae</taxon>
        <taxon>Culicinae</taxon>
        <taxon>Aedini</taxon>
        <taxon>Aedes</taxon>
        <taxon>Stegomyia</taxon>
    </lineage>
</organism>
<dbReference type="Gene3D" id="3.30.420.10">
    <property type="entry name" value="Ribonuclease H-like superfamily/Ribonuclease H"/>
    <property type="match status" value="1"/>
</dbReference>
<dbReference type="PANTHER" id="PTHR47331">
    <property type="entry name" value="PHD-TYPE DOMAIN-CONTAINING PROTEIN"/>
    <property type="match status" value="1"/>
</dbReference>
<dbReference type="InterPro" id="IPR036397">
    <property type="entry name" value="RNaseH_sf"/>
</dbReference>
<dbReference type="Proteomes" id="UP000069940">
    <property type="component" value="Unassembled WGS sequence"/>
</dbReference>
<accession>A0ABM1YC61</accession>
<dbReference type="RefSeq" id="XP_062713935.1">
    <property type="nucleotide sequence ID" value="XM_062857951.1"/>
</dbReference>
<keyword evidence="1" id="KW-1133">Transmembrane helix</keyword>
<reference evidence="3" key="1">
    <citation type="journal article" date="2015" name="Proc. Natl. Acad. Sci. U.S.A.">
        <title>Genome sequence of the Asian Tiger mosquito, Aedes albopictus, reveals insights into its biology, genetics, and evolution.</title>
        <authorList>
            <person name="Chen X.G."/>
            <person name="Jiang X."/>
            <person name="Gu J."/>
            <person name="Xu M."/>
            <person name="Wu Y."/>
            <person name="Deng Y."/>
            <person name="Zhang C."/>
            <person name="Bonizzoni M."/>
            <person name="Dermauw W."/>
            <person name="Vontas J."/>
            <person name="Armbruster P."/>
            <person name="Huang X."/>
            <person name="Yang Y."/>
            <person name="Zhang H."/>
            <person name="He W."/>
            <person name="Peng H."/>
            <person name="Liu Y."/>
            <person name="Wu K."/>
            <person name="Chen J."/>
            <person name="Lirakis M."/>
            <person name="Topalis P."/>
            <person name="Van Leeuwen T."/>
            <person name="Hall A.B."/>
            <person name="Jiang X."/>
            <person name="Thorpe C."/>
            <person name="Mueller R.L."/>
            <person name="Sun C."/>
            <person name="Waterhouse R.M."/>
            <person name="Yan G."/>
            <person name="Tu Z.J."/>
            <person name="Fang X."/>
            <person name="James A.A."/>
        </authorList>
    </citation>
    <scope>NUCLEOTIDE SEQUENCE [LARGE SCALE GENOMIC DNA]</scope>
    <source>
        <strain evidence="3">Foshan</strain>
    </source>
</reference>
<dbReference type="GeneID" id="134290757"/>
<name>A0ABM1YC61_AEDAL</name>
<protein>
    <submittedName>
        <fullName evidence="2">Uncharacterized protein</fullName>
    </submittedName>
</protein>
<keyword evidence="1" id="KW-0812">Transmembrane</keyword>
<evidence type="ECO:0000256" key="1">
    <source>
        <dbReference type="SAM" id="Phobius"/>
    </source>
</evidence>
<dbReference type="EnsemblMetazoa" id="AALFPA23_007796.R10432">
    <property type="protein sequence ID" value="AALFPA23_007796.P10432"/>
    <property type="gene ID" value="AALFPA23_007796"/>
</dbReference>
<reference evidence="2" key="2">
    <citation type="submission" date="2025-05" db="UniProtKB">
        <authorList>
            <consortium name="EnsemblMetazoa"/>
        </authorList>
    </citation>
    <scope>IDENTIFICATION</scope>
    <source>
        <strain evidence="2">Foshan</strain>
    </source>
</reference>
<evidence type="ECO:0000313" key="2">
    <source>
        <dbReference type="EnsemblMetazoa" id="AALFPA23_007796.P10432"/>
    </source>
</evidence>
<keyword evidence="3" id="KW-1185">Reference proteome</keyword>
<evidence type="ECO:0000313" key="3">
    <source>
        <dbReference type="Proteomes" id="UP000069940"/>
    </source>
</evidence>